<evidence type="ECO:0000256" key="9">
    <source>
        <dbReference type="ARBA" id="ARBA00023180"/>
    </source>
</evidence>
<evidence type="ECO:0000256" key="7">
    <source>
        <dbReference type="ARBA" id="ARBA00022989"/>
    </source>
</evidence>
<keyword evidence="5" id="KW-0732">Signal</keyword>
<dbReference type="FunFam" id="3.80.10.10:FF:000041">
    <property type="entry name" value="LRR receptor-like serine/threonine-protein kinase ERECTA"/>
    <property type="match status" value="1"/>
</dbReference>
<keyword evidence="8 10" id="KW-0472">Membrane</keyword>
<sequence length="203" mass="22767">MAKKAWSLKKVVSMETLLSAFKWKRVDDFIFRIIGEIPDVFINLTQLSVLGLASNQLSGAIPSSVVSGLQNLAYINLEDNSLGGAIPSGIFSLPSLKTIYLGDNQLTGRIDEFQSNSSLQRCPLNTSHESQDTSQQNPTQQMAKKAWWLKKAVSTETLLSAFKWKQVDFQTIDDFIFRIMYVVEAIVLVSALCFFFLCCGRHF</sequence>
<evidence type="ECO:0000256" key="2">
    <source>
        <dbReference type="ARBA" id="ARBA00009592"/>
    </source>
</evidence>
<keyword evidence="6" id="KW-0677">Repeat</keyword>
<evidence type="ECO:0000256" key="5">
    <source>
        <dbReference type="ARBA" id="ARBA00022729"/>
    </source>
</evidence>
<proteinExistence type="inferred from homology"/>
<dbReference type="EMBL" id="JAJSOW010000102">
    <property type="protein sequence ID" value="KAI9177875.1"/>
    <property type="molecule type" value="Genomic_DNA"/>
</dbReference>
<keyword evidence="3" id="KW-0433">Leucine-rich repeat</keyword>
<evidence type="ECO:0000313" key="12">
    <source>
        <dbReference type="Proteomes" id="UP001064489"/>
    </source>
</evidence>
<keyword evidence="4 10" id="KW-0812">Transmembrane</keyword>
<keyword evidence="12" id="KW-1185">Reference proteome</keyword>
<dbReference type="Gene3D" id="3.80.10.10">
    <property type="entry name" value="Ribonuclease Inhibitor"/>
    <property type="match status" value="1"/>
</dbReference>
<reference evidence="11" key="2">
    <citation type="submission" date="2023-02" db="EMBL/GenBank/DDBJ databases">
        <authorList>
            <person name="Swenson N.G."/>
            <person name="Wegrzyn J.L."/>
            <person name="Mcevoy S.L."/>
        </authorList>
    </citation>
    <scope>NUCLEOTIDE SEQUENCE</scope>
    <source>
        <strain evidence="11">91603</strain>
        <tissue evidence="11">Leaf</tissue>
    </source>
</reference>
<dbReference type="PANTHER" id="PTHR48054:SF93">
    <property type="entry name" value="LEUCINE-RICH REPEAT-CONTAINING, PLANT-TYPE, LEUCINE-RICH REPEAT DOMAIN SUPERFAMILY"/>
    <property type="match status" value="1"/>
</dbReference>
<name>A0AAD5IV15_ACENE</name>
<comment type="similarity">
    <text evidence="2">Belongs to the RLP family.</text>
</comment>
<gene>
    <name evidence="11" type="ORF">LWI28_020186</name>
</gene>
<dbReference type="PANTHER" id="PTHR48054">
    <property type="entry name" value="RECEPTOR KINASE-LIKE PROTEIN XA21"/>
    <property type="match status" value="1"/>
</dbReference>
<protein>
    <submittedName>
        <fullName evidence="11">Uncharacterized protein</fullName>
    </submittedName>
</protein>
<evidence type="ECO:0000256" key="1">
    <source>
        <dbReference type="ARBA" id="ARBA00004479"/>
    </source>
</evidence>
<dbReference type="SUPFAM" id="SSF52058">
    <property type="entry name" value="L domain-like"/>
    <property type="match status" value="1"/>
</dbReference>
<keyword evidence="9" id="KW-0325">Glycoprotein</keyword>
<dbReference type="InterPro" id="IPR001611">
    <property type="entry name" value="Leu-rich_rpt"/>
</dbReference>
<dbReference type="Proteomes" id="UP001064489">
    <property type="component" value="Chromosome 5"/>
</dbReference>
<accession>A0AAD5IV15</accession>
<dbReference type="InterPro" id="IPR032675">
    <property type="entry name" value="LRR_dom_sf"/>
</dbReference>
<organism evidence="11 12">
    <name type="scientific">Acer negundo</name>
    <name type="common">Box elder</name>
    <dbReference type="NCBI Taxonomy" id="4023"/>
    <lineage>
        <taxon>Eukaryota</taxon>
        <taxon>Viridiplantae</taxon>
        <taxon>Streptophyta</taxon>
        <taxon>Embryophyta</taxon>
        <taxon>Tracheophyta</taxon>
        <taxon>Spermatophyta</taxon>
        <taxon>Magnoliopsida</taxon>
        <taxon>eudicotyledons</taxon>
        <taxon>Gunneridae</taxon>
        <taxon>Pentapetalae</taxon>
        <taxon>rosids</taxon>
        <taxon>malvids</taxon>
        <taxon>Sapindales</taxon>
        <taxon>Sapindaceae</taxon>
        <taxon>Hippocastanoideae</taxon>
        <taxon>Acereae</taxon>
        <taxon>Acer</taxon>
    </lineage>
</organism>
<evidence type="ECO:0000256" key="6">
    <source>
        <dbReference type="ARBA" id="ARBA00022737"/>
    </source>
</evidence>
<comment type="subcellular location">
    <subcellularLocation>
        <location evidence="1">Membrane</location>
        <topology evidence="1">Single-pass type I membrane protein</topology>
    </subcellularLocation>
</comment>
<reference evidence="11" key="1">
    <citation type="journal article" date="2022" name="Plant J.">
        <title>Strategies of tolerance reflected in two North American maple genomes.</title>
        <authorList>
            <person name="McEvoy S.L."/>
            <person name="Sezen U.U."/>
            <person name="Trouern-Trend A."/>
            <person name="McMahon S.M."/>
            <person name="Schaberg P.G."/>
            <person name="Yang J."/>
            <person name="Wegrzyn J.L."/>
            <person name="Swenson N.G."/>
        </authorList>
    </citation>
    <scope>NUCLEOTIDE SEQUENCE</scope>
    <source>
        <strain evidence="11">91603</strain>
    </source>
</reference>
<evidence type="ECO:0000256" key="4">
    <source>
        <dbReference type="ARBA" id="ARBA00022692"/>
    </source>
</evidence>
<dbReference type="Pfam" id="PF13855">
    <property type="entry name" value="LRR_8"/>
    <property type="match status" value="1"/>
</dbReference>
<feature type="transmembrane region" description="Helical" evidence="10">
    <location>
        <begin position="175"/>
        <end position="197"/>
    </location>
</feature>
<evidence type="ECO:0000256" key="10">
    <source>
        <dbReference type="SAM" id="Phobius"/>
    </source>
</evidence>
<evidence type="ECO:0000256" key="8">
    <source>
        <dbReference type="ARBA" id="ARBA00023136"/>
    </source>
</evidence>
<evidence type="ECO:0000256" key="3">
    <source>
        <dbReference type="ARBA" id="ARBA00022614"/>
    </source>
</evidence>
<dbReference type="AlphaFoldDB" id="A0AAD5IV15"/>
<dbReference type="GO" id="GO:0016020">
    <property type="term" value="C:membrane"/>
    <property type="evidence" value="ECO:0007669"/>
    <property type="project" value="UniProtKB-SubCell"/>
</dbReference>
<comment type="caution">
    <text evidence="11">The sequence shown here is derived from an EMBL/GenBank/DDBJ whole genome shotgun (WGS) entry which is preliminary data.</text>
</comment>
<keyword evidence="7 10" id="KW-1133">Transmembrane helix</keyword>
<dbReference type="InterPro" id="IPR052592">
    <property type="entry name" value="LRR-RLK"/>
</dbReference>
<evidence type="ECO:0000313" key="11">
    <source>
        <dbReference type="EMBL" id="KAI9177875.1"/>
    </source>
</evidence>